<organism evidence="1 2">
    <name type="scientific">Rubrivirga marina</name>
    <dbReference type="NCBI Taxonomy" id="1196024"/>
    <lineage>
        <taxon>Bacteria</taxon>
        <taxon>Pseudomonadati</taxon>
        <taxon>Rhodothermota</taxon>
        <taxon>Rhodothermia</taxon>
        <taxon>Rhodothermales</taxon>
        <taxon>Rubricoccaceae</taxon>
        <taxon>Rubrivirga</taxon>
    </lineage>
</organism>
<evidence type="ECO:0000313" key="1">
    <source>
        <dbReference type="EMBL" id="PAP75323.1"/>
    </source>
</evidence>
<evidence type="ECO:0000313" key="2">
    <source>
        <dbReference type="Proteomes" id="UP000216339"/>
    </source>
</evidence>
<name>A0A271IVT0_9BACT</name>
<comment type="caution">
    <text evidence="1">The sequence shown here is derived from an EMBL/GenBank/DDBJ whole genome shotgun (WGS) entry which is preliminary data.</text>
</comment>
<evidence type="ECO:0008006" key="3">
    <source>
        <dbReference type="Google" id="ProtNLM"/>
    </source>
</evidence>
<dbReference type="EMBL" id="MQWD01000001">
    <property type="protein sequence ID" value="PAP75323.1"/>
    <property type="molecule type" value="Genomic_DNA"/>
</dbReference>
<reference evidence="1 2" key="1">
    <citation type="submission" date="2016-11" db="EMBL/GenBank/DDBJ databases">
        <title>Study of marine rhodopsin-containing bacteria.</title>
        <authorList>
            <person name="Yoshizawa S."/>
            <person name="Kumagai Y."/>
            <person name="Kogure K."/>
        </authorList>
    </citation>
    <scope>NUCLEOTIDE SEQUENCE [LARGE SCALE GENOMIC DNA]</scope>
    <source>
        <strain evidence="1 2">SAORIC-28</strain>
    </source>
</reference>
<accession>A0A271IVT0</accession>
<gene>
    <name evidence="1" type="ORF">BSZ37_02120</name>
</gene>
<dbReference type="AlphaFoldDB" id="A0A271IVT0"/>
<sequence>MPYDVTILPDSRTGLAVGTGDVTGTDLAHACGAIVHHALWENGFNEVWDLSAAVQVDVTPEELERLVEVAYEHADELGQNRVAFVSTRDAVAVLIRLFERRTADLGRTYRVVRTRAEAAEWLGVALPPDGRAG</sequence>
<dbReference type="OrthoDB" id="1521343at2"/>
<dbReference type="Proteomes" id="UP000216339">
    <property type="component" value="Unassembled WGS sequence"/>
</dbReference>
<protein>
    <recommendedName>
        <fullName evidence="3">STAS/SEC14 domain-containing protein</fullName>
    </recommendedName>
</protein>
<keyword evidence="2" id="KW-1185">Reference proteome</keyword>
<dbReference type="RefSeq" id="WP_095508959.1">
    <property type="nucleotide sequence ID" value="NZ_MQWD01000001.1"/>
</dbReference>
<proteinExistence type="predicted"/>